<protein>
    <submittedName>
        <fullName evidence="3">Right-handed parallel beta-helix repeat-containing protein</fullName>
    </submittedName>
</protein>
<dbReference type="InterPro" id="IPR011050">
    <property type="entry name" value="Pectin_lyase_fold/virulence"/>
</dbReference>
<comment type="caution">
    <text evidence="3">The sequence shown here is derived from an EMBL/GenBank/DDBJ whole genome shotgun (WGS) entry which is preliminary data.</text>
</comment>
<proteinExistence type="predicted"/>
<gene>
    <name evidence="3" type="ORF">QTN47_08375</name>
</gene>
<dbReference type="Pfam" id="PF18962">
    <property type="entry name" value="Por_Secre_tail"/>
    <property type="match status" value="1"/>
</dbReference>
<dbReference type="PROSITE" id="PS50093">
    <property type="entry name" value="PKD"/>
    <property type="match status" value="1"/>
</dbReference>
<dbReference type="PANTHER" id="PTHR46182">
    <property type="entry name" value="FI19480P1"/>
    <property type="match status" value="1"/>
</dbReference>
<dbReference type="Gene3D" id="2.60.40.10">
    <property type="entry name" value="Immunoglobulins"/>
    <property type="match status" value="6"/>
</dbReference>
<name>A0ABV3ZCA0_9BACT</name>
<evidence type="ECO:0000313" key="3">
    <source>
        <dbReference type="EMBL" id="MEX6687502.1"/>
    </source>
</evidence>
<dbReference type="SMART" id="SM00089">
    <property type="entry name" value="PKD"/>
    <property type="match status" value="5"/>
</dbReference>
<dbReference type="InterPro" id="IPR000601">
    <property type="entry name" value="PKD_dom"/>
</dbReference>
<dbReference type="SMART" id="SM00710">
    <property type="entry name" value="PbH1"/>
    <property type="match status" value="8"/>
</dbReference>
<keyword evidence="4" id="KW-1185">Reference proteome</keyword>
<feature type="domain" description="PKD" evidence="2">
    <location>
        <begin position="308"/>
        <end position="372"/>
    </location>
</feature>
<accession>A0ABV3ZCA0</accession>
<dbReference type="PANTHER" id="PTHR46182:SF1">
    <property type="entry name" value="DYSLEXIA-ASSOCIATED PROTEIN KIAA0319"/>
    <property type="match status" value="1"/>
</dbReference>
<dbReference type="Gene3D" id="3.40.50.1820">
    <property type="entry name" value="alpha/beta hydrolase"/>
    <property type="match status" value="1"/>
</dbReference>
<dbReference type="InterPro" id="IPR029865">
    <property type="entry name" value="KIAA0319-like"/>
</dbReference>
<evidence type="ECO:0000256" key="1">
    <source>
        <dbReference type="SAM" id="SignalP"/>
    </source>
</evidence>
<dbReference type="InterPro" id="IPR022409">
    <property type="entry name" value="PKD/Chitinase_dom"/>
</dbReference>
<dbReference type="Pfam" id="PF22352">
    <property type="entry name" value="K319L-like_PKD"/>
    <property type="match status" value="6"/>
</dbReference>
<keyword evidence="1" id="KW-0732">Signal</keyword>
<dbReference type="EMBL" id="JAULBC010000002">
    <property type="protein sequence ID" value="MEX6687502.1"/>
    <property type="molecule type" value="Genomic_DNA"/>
</dbReference>
<evidence type="ECO:0000259" key="2">
    <source>
        <dbReference type="PROSITE" id="PS50093"/>
    </source>
</evidence>
<dbReference type="InterPro" id="IPR013783">
    <property type="entry name" value="Ig-like_fold"/>
</dbReference>
<feature type="chain" id="PRO_5045375560" evidence="1">
    <location>
        <begin position="32"/>
        <end position="1464"/>
    </location>
</feature>
<dbReference type="SUPFAM" id="SSF51126">
    <property type="entry name" value="Pectin lyase-like"/>
    <property type="match status" value="1"/>
</dbReference>
<dbReference type="InterPro" id="IPR006626">
    <property type="entry name" value="PbH1"/>
</dbReference>
<dbReference type="Proteomes" id="UP001560573">
    <property type="component" value="Unassembled WGS sequence"/>
</dbReference>
<dbReference type="InterPro" id="IPR035986">
    <property type="entry name" value="PKD_dom_sf"/>
</dbReference>
<evidence type="ECO:0000313" key="4">
    <source>
        <dbReference type="Proteomes" id="UP001560573"/>
    </source>
</evidence>
<feature type="signal peptide" evidence="1">
    <location>
        <begin position="1"/>
        <end position="31"/>
    </location>
</feature>
<dbReference type="SUPFAM" id="SSF49299">
    <property type="entry name" value="PKD domain"/>
    <property type="match status" value="2"/>
</dbReference>
<organism evidence="3 4">
    <name type="scientific">Danxiaibacter flavus</name>
    <dbReference type="NCBI Taxonomy" id="3049108"/>
    <lineage>
        <taxon>Bacteria</taxon>
        <taxon>Pseudomonadati</taxon>
        <taxon>Bacteroidota</taxon>
        <taxon>Chitinophagia</taxon>
        <taxon>Chitinophagales</taxon>
        <taxon>Chitinophagaceae</taxon>
        <taxon>Danxiaibacter</taxon>
    </lineage>
</organism>
<dbReference type="RefSeq" id="WP_369328907.1">
    <property type="nucleotide sequence ID" value="NZ_JAULBC010000002.1"/>
</dbReference>
<dbReference type="Pfam" id="PF13229">
    <property type="entry name" value="Beta_helix"/>
    <property type="match status" value="1"/>
</dbReference>
<dbReference type="SUPFAM" id="SSF53474">
    <property type="entry name" value="alpha/beta-Hydrolases"/>
    <property type="match status" value="1"/>
</dbReference>
<dbReference type="Gene3D" id="2.160.20.10">
    <property type="entry name" value="Single-stranded right-handed beta-helix, Pectin lyase-like"/>
    <property type="match status" value="1"/>
</dbReference>
<reference evidence="3 4" key="1">
    <citation type="submission" date="2023-07" db="EMBL/GenBank/DDBJ databases">
        <authorList>
            <person name="Lian W.-H."/>
        </authorList>
    </citation>
    <scope>NUCLEOTIDE SEQUENCE [LARGE SCALE GENOMIC DNA]</scope>
    <source>
        <strain evidence="3 4">SYSU DXS3180</strain>
    </source>
</reference>
<dbReference type="InterPro" id="IPR012334">
    <property type="entry name" value="Pectin_lyas_fold"/>
</dbReference>
<dbReference type="InterPro" id="IPR026444">
    <property type="entry name" value="Secre_tail"/>
</dbReference>
<sequence>MAKIYSVLKSNYRKNFTFLFLLLAFSSQLFSQTHTPITVKITNRIGGYWEYLPADYNTSGKKYPLILFFHGSGELGSGSQADLKKVLKWGPTKLIANGSWPKTFTVNGESFTPIVISPQYRNTSRSLDDYKALMAYVLKKYRIDESRIYMTGLSHGGGTAIYYPSISDDGANKVAAVVTSAESVYGNAAGIARFAKVDMPLWMCSNRNDPKVPIRYSLSWYDGLKDYSPRVSPQPLMDIFDQKGHDSWSKMYDPNYRPRGLNVYEWMFQFKRGKSDDNNYPSSVTAKIVAPETVDLPKASISLDGSQSTTSTGTSIKSYSWKCVSGPAGYKINNASSAKSTLTNLSAGKYQVELSVTNSAGVTDNASATILVVANKPPVAVMKDVASITLPVDAVVLNGGSSYDPDGVIKSYKWSYVSGAKGYKISSPSTAVTTLSNLGIGTYRFMLTVKDEKGSSNSVAKSFTVYASSEPPKALIKGPSVVNGSSVTLDGSGSKAASGRKIVKYNWKQIAGPEGFSVNSIAKSKIVAWNLKPGSYISQLTVTDDKGKSSSARIALVVYSSKKNERTSIADTGKLALSANETFETATIDQLGAVETAVGESTFSSKSSVAKGPTAVVKGPTTVKTTTITLDGTSSYATSGRRITKYKWKQISGPKGYTVNNAYRSTITGKNLKPGKYVSQLTVRDNTGAGSTVQIAFEVVAPSTQLDAPVAVITGASKITLPDNSLKLTGRESYAHSNSTVKNKIKSYAWSQTSGPAYEATGVYDSTMSISGLKAGAYSTKLTVTDEQGKTGTTTFSFQVTQQSTTDNCGCDVTLEKNSDGSVQATNVTDRAPVNKPGTVVREVSVKPGNTVCIKGGIYNRIRLIGFNGTATSPIKFKNCGGQVVINGATPWNIFITNSSYFQFSGTGSADKYGFKITTPGKSIYGGLGIKVSTESTDFEFNNIEINRASIGLMIKTDPTCDPITWQQNGALRNVKLHDLYVHDVLNEAFYVGYSFPYATLNCSGVTKNIYPQLFYNLKIYNNVVDSSGWDGIQVASAPEGTEVYNNTVSNFGVGMKAGQMSGILISPGATASVYNNKVSNGPGAGIMIMGQSKNYIYNNLVVNVGDDKNPLSFGQSGIFIDDRPRTGAPALTVFVSNNTIVSPKRFGVYQLNSYGNVGSDNYFYNNFFIMTGIQSYNMGKPIVSVVKNKQSNNITVYKLAAAKFIDAAGNNYGLTSSSPARGKALNILSLLSGLKTDIVGVQRLLTWDAGSYQYSTGATTASRTATDSAIVALERPTAIVNNTIDVDLTSSQKSVTLDGSKSVANAGAVLKNYQWRYISGPSQFSLGDQALSQAKLSDLNEGVYTFELKVTDNNNMSDSALVKVSVSNKLKIDNTLGATVLKMAPVPAIDYLNLSLNNNTMGKVTIRVSDMNGRMLVLQNGNAKEMAYWQDRVDVSKLSSGMYFAEVMIGNQKFTGKFVKAGK</sequence>
<dbReference type="InterPro" id="IPR029058">
    <property type="entry name" value="AB_hydrolase_fold"/>
</dbReference>
<dbReference type="NCBIfam" id="TIGR04183">
    <property type="entry name" value="Por_Secre_tail"/>
    <property type="match status" value="1"/>
</dbReference>
<dbReference type="InterPro" id="IPR039448">
    <property type="entry name" value="Beta_helix"/>
</dbReference>